<proteinExistence type="predicted"/>
<accession>A0A2Z4LW43</accession>
<evidence type="ECO:0000313" key="1">
    <source>
        <dbReference type="EMBL" id="AWX45893.1"/>
    </source>
</evidence>
<protein>
    <recommendedName>
        <fullName evidence="3">Tetratricopeptide repeat protein</fullName>
    </recommendedName>
</protein>
<dbReference type="Proteomes" id="UP000248536">
    <property type="component" value="Chromosome"/>
</dbReference>
<dbReference type="AlphaFoldDB" id="A0A2Z4LW43"/>
<evidence type="ECO:0000313" key="2">
    <source>
        <dbReference type="Proteomes" id="UP000248536"/>
    </source>
</evidence>
<dbReference type="EMBL" id="CP030104">
    <property type="protein sequence ID" value="AWX45893.1"/>
    <property type="molecule type" value="Genomic_DNA"/>
</dbReference>
<dbReference type="PROSITE" id="PS51257">
    <property type="entry name" value="PROKAR_LIPOPROTEIN"/>
    <property type="match status" value="1"/>
</dbReference>
<organism evidence="1 2">
    <name type="scientific">Flagellimonas maritima</name>
    <dbReference type="NCBI Taxonomy" id="1383885"/>
    <lineage>
        <taxon>Bacteria</taxon>
        <taxon>Pseudomonadati</taxon>
        <taxon>Bacteroidota</taxon>
        <taxon>Flavobacteriia</taxon>
        <taxon>Flavobacteriales</taxon>
        <taxon>Flavobacteriaceae</taxon>
        <taxon>Flagellimonas</taxon>
    </lineage>
</organism>
<dbReference type="OrthoDB" id="632318at2"/>
<gene>
    <name evidence="1" type="ORF">HME9304_02924</name>
</gene>
<dbReference type="KEGG" id="spon:HME9304_02924"/>
<dbReference type="RefSeq" id="WP_112379238.1">
    <property type="nucleotide sequence ID" value="NZ_CP030104.1"/>
</dbReference>
<sequence length="349" mass="39485">MKLFAHIFLIFIFTYTLISCSATNKLTLGVTEPAILSLPSDVGTIGIINRSLASEKNNVIDKLDKILSLEGLNLDREGALAAITGLYTELERNSQFETIKIIDSIDVIRKGLSVFPAQLSWELVEQICNENNVDVLFSLEFYDTDTRADYQATIVNIPNNFGINAKVPGHRVTLQTMIKNGWRVYNPINKQILDEFISKDQIVSTGEGINPVKAIEAVMARKEAVIQLSNQLGNNYGLNLRQMRRRVARDYFVRGTDNFVIAKRRAQTGDWDGAAALWNTEVEHPKRKIAGRAHYNMAIINEINGNLEKAIDWASKSYSDFGIREGLRYINILRRRVADHQEIERQLSK</sequence>
<keyword evidence="2" id="KW-1185">Reference proteome</keyword>
<dbReference type="InterPro" id="IPR045921">
    <property type="entry name" value="DUF6340"/>
</dbReference>
<evidence type="ECO:0008006" key="3">
    <source>
        <dbReference type="Google" id="ProtNLM"/>
    </source>
</evidence>
<dbReference type="Pfam" id="PF19867">
    <property type="entry name" value="DUF6340"/>
    <property type="match status" value="1"/>
</dbReference>
<reference evidence="1 2" key="1">
    <citation type="submission" date="2018-06" db="EMBL/GenBank/DDBJ databases">
        <title>Spongiibacterium sp. HME9304 Genome sequencing and assembly.</title>
        <authorList>
            <person name="Kang H."/>
            <person name="Kim H."/>
            <person name="Joh K."/>
        </authorList>
    </citation>
    <scope>NUCLEOTIDE SEQUENCE [LARGE SCALE GENOMIC DNA]</scope>
    <source>
        <strain evidence="1 2">HME9304</strain>
    </source>
</reference>
<name>A0A2Z4LW43_9FLAO</name>